<dbReference type="PROSITE" id="PS50005">
    <property type="entry name" value="TPR"/>
    <property type="match status" value="3"/>
</dbReference>
<dbReference type="SUPFAM" id="SSF48452">
    <property type="entry name" value="TPR-like"/>
    <property type="match status" value="1"/>
</dbReference>
<dbReference type="EMBL" id="JAGQHR010000006">
    <property type="protein sequence ID" value="MCA9726147.1"/>
    <property type="molecule type" value="Genomic_DNA"/>
</dbReference>
<reference evidence="6" key="1">
    <citation type="submission" date="2020-04" db="EMBL/GenBank/DDBJ databases">
        <authorList>
            <person name="Zhang T."/>
        </authorList>
    </citation>
    <scope>NUCLEOTIDE SEQUENCE</scope>
    <source>
        <strain evidence="6">HKST-UBA01</strain>
    </source>
</reference>
<feature type="repeat" description="TPR" evidence="3">
    <location>
        <begin position="311"/>
        <end position="344"/>
    </location>
</feature>
<dbReference type="PANTHER" id="PTHR44858">
    <property type="entry name" value="TETRATRICOPEPTIDE REPEAT PROTEIN 6"/>
    <property type="match status" value="1"/>
</dbReference>
<feature type="region of interest" description="Disordered" evidence="4">
    <location>
        <begin position="247"/>
        <end position="282"/>
    </location>
</feature>
<dbReference type="InterPro" id="IPR011990">
    <property type="entry name" value="TPR-like_helical_dom_sf"/>
</dbReference>
<keyword evidence="1" id="KW-0677">Repeat</keyword>
<evidence type="ECO:0000256" key="3">
    <source>
        <dbReference type="PROSITE-ProRule" id="PRU00339"/>
    </source>
</evidence>
<dbReference type="Gene3D" id="1.10.1660.10">
    <property type="match status" value="1"/>
</dbReference>
<reference evidence="6" key="2">
    <citation type="journal article" date="2021" name="Microbiome">
        <title>Successional dynamics and alternative stable states in a saline activated sludge microbial community over 9 years.</title>
        <authorList>
            <person name="Wang Y."/>
            <person name="Ye J."/>
            <person name="Ju F."/>
            <person name="Liu L."/>
            <person name="Boyd J.A."/>
            <person name="Deng Y."/>
            <person name="Parks D.H."/>
            <person name="Jiang X."/>
            <person name="Yin X."/>
            <person name="Woodcroft B.J."/>
            <person name="Tyson G.W."/>
            <person name="Hugenholtz P."/>
            <person name="Polz M.F."/>
            <person name="Zhang T."/>
        </authorList>
    </citation>
    <scope>NUCLEOTIDE SEQUENCE</scope>
    <source>
        <strain evidence="6">HKST-UBA01</strain>
    </source>
</reference>
<dbReference type="GO" id="GO:0003677">
    <property type="term" value="F:DNA binding"/>
    <property type="evidence" value="ECO:0007669"/>
    <property type="project" value="InterPro"/>
</dbReference>
<evidence type="ECO:0000313" key="7">
    <source>
        <dbReference type="Proteomes" id="UP000697710"/>
    </source>
</evidence>
<dbReference type="Pfam" id="PF13432">
    <property type="entry name" value="TPR_16"/>
    <property type="match status" value="2"/>
</dbReference>
<feature type="domain" description="HTH merR-type" evidence="5">
    <location>
        <begin position="105"/>
        <end position="171"/>
    </location>
</feature>
<dbReference type="InterPro" id="IPR036420">
    <property type="entry name" value="BRCT_dom_sf"/>
</dbReference>
<dbReference type="AlphaFoldDB" id="A0A956RNA3"/>
<evidence type="ECO:0000313" key="6">
    <source>
        <dbReference type="EMBL" id="MCA9726147.1"/>
    </source>
</evidence>
<proteinExistence type="predicted"/>
<evidence type="ECO:0000259" key="5">
    <source>
        <dbReference type="Pfam" id="PF13411"/>
    </source>
</evidence>
<accession>A0A956RNA3</accession>
<dbReference type="Gene3D" id="3.40.50.10190">
    <property type="entry name" value="BRCT domain"/>
    <property type="match status" value="1"/>
</dbReference>
<dbReference type="InterPro" id="IPR019734">
    <property type="entry name" value="TPR_rpt"/>
</dbReference>
<dbReference type="Gene3D" id="1.25.40.10">
    <property type="entry name" value="Tetratricopeptide repeat domain"/>
    <property type="match status" value="1"/>
</dbReference>
<evidence type="ECO:0000256" key="1">
    <source>
        <dbReference type="ARBA" id="ARBA00022737"/>
    </source>
</evidence>
<dbReference type="CDD" id="cd17748">
    <property type="entry name" value="BRCT_DNA_ligase_like"/>
    <property type="match status" value="1"/>
</dbReference>
<evidence type="ECO:0000256" key="4">
    <source>
        <dbReference type="SAM" id="MobiDB-lite"/>
    </source>
</evidence>
<dbReference type="SUPFAM" id="SSF46955">
    <property type="entry name" value="Putative DNA-binding domain"/>
    <property type="match status" value="1"/>
</dbReference>
<gene>
    <name evidence="6" type="ORF">KC729_00585</name>
</gene>
<dbReference type="InterPro" id="IPR009061">
    <property type="entry name" value="DNA-bd_dom_put_sf"/>
</dbReference>
<dbReference type="SUPFAM" id="SSF52113">
    <property type="entry name" value="BRCT domain"/>
    <property type="match status" value="1"/>
</dbReference>
<name>A0A956RNA3_UNCEI</name>
<feature type="compositionally biased region" description="Basic and acidic residues" evidence="4">
    <location>
        <begin position="259"/>
        <end position="277"/>
    </location>
</feature>
<dbReference type="Pfam" id="PF13411">
    <property type="entry name" value="MerR_1"/>
    <property type="match status" value="1"/>
</dbReference>
<dbReference type="InterPro" id="IPR050498">
    <property type="entry name" value="Ycf3"/>
</dbReference>
<dbReference type="SMART" id="SM00028">
    <property type="entry name" value="TPR"/>
    <property type="match status" value="4"/>
</dbReference>
<evidence type="ECO:0000256" key="2">
    <source>
        <dbReference type="ARBA" id="ARBA00022803"/>
    </source>
</evidence>
<dbReference type="InterPro" id="IPR000551">
    <property type="entry name" value="MerR-type_HTH_dom"/>
</dbReference>
<organism evidence="6 7">
    <name type="scientific">Eiseniibacteriota bacterium</name>
    <dbReference type="NCBI Taxonomy" id="2212470"/>
    <lineage>
        <taxon>Bacteria</taxon>
        <taxon>Candidatus Eiseniibacteriota</taxon>
    </lineage>
</organism>
<comment type="caution">
    <text evidence="6">The sequence shown here is derived from an EMBL/GenBank/DDBJ whole genome shotgun (WGS) entry which is preliminary data.</text>
</comment>
<dbReference type="PANTHER" id="PTHR44858:SF1">
    <property type="entry name" value="UDP-N-ACETYLGLUCOSAMINE--PEPTIDE N-ACETYLGLUCOSAMINYLTRANSFERASE SPINDLY-RELATED"/>
    <property type="match status" value="1"/>
</dbReference>
<sequence>MNRTPIRDGALQGMHVAFTGRLSSMKREEALTFLEMVGAAHDRAPGPETDFLVVGEASRLLDDEGQPTSSLARARSLRDQGSGIAILSETDFLALLGLDELLRLYTTQQLGRILKVPGREIATWVRRGLIRPVKVVNRLYYFDFAQVASAKFLLDLIHSGVPIARIRDNLREMEGWYPGVGKSLVQLGVMERDGRILIRLADGSLADPNGQLQMEFSALGRSHESATQRVRAAVDPADLVLDDAAADMPLDDPASPVGPRRELADRTERLPGEDGATRGRGRSAVGQVIPFPTTRRGANEEPRSIRQEGAAETWFEMALRHEEDGRLAEAADAYHKALAVDGPSAELSFNLGNVLYGLERKEEAVQRFLQSVELEPAFIEAWNNLANALFEIGRSEEAVRSLRKALAVDPRYADAHYNLAEILHHLGRPSEAAAHWRAYLEQDPASEWAEHVRARLASIAELESR</sequence>
<protein>
    <submittedName>
        <fullName evidence="6">Tetratricopeptide repeat protein</fullName>
    </submittedName>
</protein>
<feature type="repeat" description="TPR" evidence="3">
    <location>
        <begin position="379"/>
        <end position="412"/>
    </location>
</feature>
<dbReference type="Proteomes" id="UP000697710">
    <property type="component" value="Unassembled WGS sequence"/>
</dbReference>
<feature type="repeat" description="TPR" evidence="3">
    <location>
        <begin position="345"/>
        <end position="378"/>
    </location>
</feature>
<dbReference type="GO" id="GO:0006355">
    <property type="term" value="P:regulation of DNA-templated transcription"/>
    <property type="evidence" value="ECO:0007669"/>
    <property type="project" value="InterPro"/>
</dbReference>
<keyword evidence="2 3" id="KW-0802">TPR repeat</keyword>
<dbReference type="PROSITE" id="PS50293">
    <property type="entry name" value="TPR_REGION"/>
    <property type="match status" value="1"/>
</dbReference>